<comment type="caution">
    <text evidence="2">The sequence shown here is derived from an EMBL/GenBank/DDBJ whole genome shotgun (WGS) entry which is preliminary data.</text>
</comment>
<sequence>MHKVNIGSSSPPLPVHGNEQSSPKVPDSSGQLNNQTRTEQPADAKAKAAAARARAMAAMARQQTEFKADSGEDSASEVEETAKISESKSSAPPIQMSVKTIYNNWQSSQKNDNIRRDSVDYHKEQLQNNKESVKPIILQSFEDEGGQTKIRTLDGRHRLTAAHELELKTIPVHDNEIARQVADIFGA</sequence>
<evidence type="ECO:0000256" key="1">
    <source>
        <dbReference type="SAM" id="MobiDB-lite"/>
    </source>
</evidence>
<accession>A0ABW0M3Q7</accession>
<dbReference type="Gene3D" id="3.90.1530.10">
    <property type="entry name" value="Conserved hypothetical protein from pyrococcus furiosus pfu- 392566-001, ParB domain"/>
    <property type="match status" value="1"/>
</dbReference>
<name>A0ABW0M3Q7_9BURK</name>
<feature type="compositionally biased region" description="Low complexity" evidence="1">
    <location>
        <begin position="47"/>
        <end position="61"/>
    </location>
</feature>
<feature type="compositionally biased region" description="Polar residues" evidence="1">
    <location>
        <begin position="1"/>
        <end position="10"/>
    </location>
</feature>
<feature type="region of interest" description="Disordered" evidence="1">
    <location>
        <begin position="1"/>
        <end position="95"/>
    </location>
</feature>
<protein>
    <submittedName>
        <fullName evidence="2">ParB N-terminal domain-containing protein</fullName>
    </submittedName>
</protein>
<dbReference type="InterPro" id="IPR036086">
    <property type="entry name" value="ParB/Sulfiredoxin_sf"/>
</dbReference>
<proteinExistence type="predicted"/>
<reference evidence="3" key="1">
    <citation type="journal article" date="2019" name="Int. J. Syst. Evol. Microbiol.">
        <title>The Global Catalogue of Microorganisms (GCM) 10K type strain sequencing project: providing services to taxonomists for standard genome sequencing and annotation.</title>
        <authorList>
            <consortium name="The Broad Institute Genomics Platform"/>
            <consortium name="The Broad Institute Genome Sequencing Center for Infectious Disease"/>
            <person name="Wu L."/>
            <person name="Ma J."/>
        </authorList>
    </citation>
    <scope>NUCLEOTIDE SEQUENCE [LARGE SCALE GENOMIC DNA]</scope>
    <source>
        <strain evidence="3">JCM 17066</strain>
    </source>
</reference>
<keyword evidence="3" id="KW-1185">Reference proteome</keyword>
<dbReference type="SUPFAM" id="SSF110849">
    <property type="entry name" value="ParB/Sulfiredoxin"/>
    <property type="match status" value="1"/>
</dbReference>
<organism evidence="2 3">
    <name type="scientific">Paraherbaspirillum soli</name>
    <dbReference type="NCBI Taxonomy" id="631222"/>
    <lineage>
        <taxon>Bacteria</taxon>
        <taxon>Pseudomonadati</taxon>
        <taxon>Pseudomonadota</taxon>
        <taxon>Betaproteobacteria</taxon>
        <taxon>Burkholderiales</taxon>
        <taxon>Oxalobacteraceae</taxon>
        <taxon>Paraherbaspirillum</taxon>
    </lineage>
</organism>
<dbReference type="EMBL" id="JBHSMT010000006">
    <property type="protein sequence ID" value="MFC5472785.1"/>
    <property type="molecule type" value="Genomic_DNA"/>
</dbReference>
<feature type="compositionally biased region" description="Polar residues" evidence="1">
    <location>
        <begin position="18"/>
        <end position="39"/>
    </location>
</feature>
<dbReference type="RefSeq" id="WP_378994568.1">
    <property type="nucleotide sequence ID" value="NZ_JBHSMT010000006.1"/>
</dbReference>
<dbReference type="Proteomes" id="UP001596045">
    <property type="component" value="Unassembled WGS sequence"/>
</dbReference>
<evidence type="ECO:0000313" key="2">
    <source>
        <dbReference type="EMBL" id="MFC5472785.1"/>
    </source>
</evidence>
<evidence type="ECO:0000313" key="3">
    <source>
        <dbReference type="Proteomes" id="UP001596045"/>
    </source>
</evidence>
<gene>
    <name evidence="2" type="ORF">ACFPM8_02330</name>
</gene>